<keyword evidence="2" id="KW-1185">Reference proteome</keyword>
<organism evidence="1 2">
    <name type="scientific">Anaeramoeba ignava</name>
    <name type="common">Anaerobic marine amoeba</name>
    <dbReference type="NCBI Taxonomy" id="1746090"/>
    <lineage>
        <taxon>Eukaryota</taxon>
        <taxon>Metamonada</taxon>
        <taxon>Anaeramoebidae</taxon>
        <taxon>Anaeramoeba</taxon>
    </lineage>
</organism>
<evidence type="ECO:0000313" key="1">
    <source>
        <dbReference type="EMBL" id="KAJ5069478.1"/>
    </source>
</evidence>
<name>A0A9Q0R7M2_ANAIG</name>
<dbReference type="Proteomes" id="UP001149090">
    <property type="component" value="Unassembled WGS sequence"/>
</dbReference>
<comment type="caution">
    <text evidence="1">The sequence shown here is derived from an EMBL/GenBank/DDBJ whole genome shotgun (WGS) entry which is preliminary data.</text>
</comment>
<sequence length="72" mass="8664">MIYPFDWINKKIGKDNFTWISKEAKIMDSISKLFKLFPKGKEYKKLITSHTKLNLFDLIYVMDIQEMQLSMK</sequence>
<dbReference type="EMBL" id="JAPDFW010000103">
    <property type="protein sequence ID" value="KAJ5069478.1"/>
    <property type="molecule type" value="Genomic_DNA"/>
</dbReference>
<accession>A0A9Q0R7M2</accession>
<proteinExistence type="predicted"/>
<protein>
    <submittedName>
        <fullName evidence="1">Uncharacterized protein</fullName>
    </submittedName>
</protein>
<dbReference type="AlphaFoldDB" id="A0A9Q0R7M2"/>
<reference evidence="1" key="1">
    <citation type="submission" date="2022-10" db="EMBL/GenBank/DDBJ databases">
        <title>Novel sulphate-reducing endosymbionts in the free-living metamonad Anaeramoeba.</title>
        <authorList>
            <person name="Jerlstrom-Hultqvist J."/>
            <person name="Cepicka I."/>
            <person name="Gallot-Lavallee L."/>
            <person name="Salas-Leiva D."/>
            <person name="Curtis B.A."/>
            <person name="Zahonova K."/>
            <person name="Pipaliya S."/>
            <person name="Dacks J."/>
            <person name="Roger A.J."/>
        </authorList>
    </citation>
    <scope>NUCLEOTIDE SEQUENCE</scope>
    <source>
        <strain evidence="1">BMAN</strain>
    </source>
</reference>
<gene>
    <name evidence="1" type="ORF">M0811_02048</name>
</gene>
<evidence type="ECO:0000313" key="2">
    <source>
        <dbReference type="Proteomes" id="UP001149090"/>
    </source>
</evidence>